<dbReference type="InterPro" id="IPR021879">
    <property type="entry name" value="VC2046_fam"/>
</dbReference>
<sequence length="160" mass="17479">MLSQVAKPPVSNEYDLGQSINVAAASGNSDTFRLLLSMLSTDVCDQPQFGRLPTDDKPSQDLRQALQLADEQPFYDQHHPSYQSSLTQAFHSGGLTDVRLLHALRPEPLVAGSEPSNPVNQLQTLLSPWQQYKIAGNDAEPCPQDWQQADQALLAIAANA</sequence>
<evidence type="ECO:0000313" key="2">
    <source>
        <dbReference type="Proteomes" id="UP000638014"/>
    </source>
</evidence>
<proteinExistence type="predicted"/>
<dbReference type="RefSeq" id="WP_191144324.1">
    <property type="nucleotide sequence ID" value="NZ_JACXAF010000008.1"/>
</dbReference>
<dbReference type="AlphaFoldDB" id="A0A8J6R2P8"/>
<name>A0A8J6R2P8_9GAMM</name>
<comment type="caution">
    <text evidence="1">The sequence shown here is derived from an EMBL/GenBank/DDBJ whole genome shotgun (WGS) entry which is preliminary data.</text>
</comment>
<accession>A0A8J6R2P8</accession>
<evidence type="ECO:0000313" key="1">
    <source>
        <dbReference type="EMBL" id="MBD1389215.1"/>
    </source>
</evidence>
<gene>
    <name evidence="1" type="ORF">IC617_07240</name>
</gene>
<reference evidence="1" key="1">
    <citation type="submission" date="2020-09" db="EMBL/GenBank/DDBJ databases">
        <title>A novel bacterium of genus Neiella, isolated from South China Sea.</title>
        <authorList>
            <person name="Huang H."/>
            <person name="Mo K."/>
            <person name="Hu Y."/>
        </authorList>
    </citation>
    <scope>NUCLEOTIDE SEQUENCE</scope>
    <source>
        <strain evidence="1">HB171785</strain>
    </source>
</reference>
<dbReference type="EMBL" id="JACXAF010000008">
    <property type="protein sequence ID" value="MBD1389215.1"/>
    <property type="molecule type" value="Genomic_DNA"/>
</dbReference>
<protein>
    <submittedName>
        <fullName evidence="1">Uncharacterized protein</fullName>
    </submittedName>
</protein>
<keyword evidence="2" id="KW-1185">Reference proteome</keyword>
<organism evidence="1 2">
    <name type="scientific">Neiella litorisoli</name>
    <dbReference type="NCBI Taxonomy" id="2771431"/>
    <lineage>
        <taxon>Bacteria</taxon>
        <taxon>Pseudomonadati</taxon>
        <taxon>Pseudomonadota</taxon>
        <taxon>Gammaproteobacteria</taxon>
        <taxon>Alteromonadales</taxon>
        <taxon>Echinimonadaceae</taxon>
        <taxon>Neiella</taxon>
    </lineage>
</organism>
<dbReference type="Pfam" id="PF11993">
    <property type="entry name" value="VC2046"/>
    <property type="match status" value="1"/>
</dbReference>
<dbReference type="Proteomes" id="UP000638014">
    <property type="component" value="Unassembled WGS sequence"/>
</dbReference>